<organism evidence="1 2">
    <name type="scientific">Terrabacter terrigena</name>
    <dbReference type="NCBI Taxonomy" id="574718"/>
    <lineage>
        <taxon>Bacteria</taxon>
        <taxon>Bacillati</taxon>
        <taxon>Actinomycetota</taxon>
        <taxon>Actinomycetes</taxon>
        <taxon>Micrococcales</taxon>
        <taxon>Intrasporangiaceae</taxon>
        <taxon>Terrabacter</taxon>
    </lineage>
</organism>
<dbReference type="InterPro" id="IPR023393">
    <property type="entry name" value="START-like_dom_sf"/>
</dbReference>
<keyword evidence="2" id="KW-1185">Reference proteome</keyword>
<dbReference type="EMBL" id="JBHTKH010000011">
    <property type="protein sequence ID" value="MFD1055742.1"/>
    <property type="molecule type" value="Genomic_DNA"/>
</dbReference>
<comment type="caution">
    <text evidence="1">The sequence shown here is derived from an EMBL/GenBank/DDBJ whole genome shotgun (WGS) entry which is preliminary data.</text>
</comment>
<accession>A0ABW3MYG3</accession>
<proteinExistence type="predicted"/>
<dbReference type="Gene3D" id="3.30.530.20">
    <property type="match status" value="1"/>
</dbReference>
<gene>
    <name evidence="1" type="ORF">ACFQ2V_15620</name>
</gene>
<dbReference type="RefSeq" id="WP_386053776.1">
    <property type="nucleotide sequence ID" value="NZ_JBHTKH010000011.1"/>
</dbReference>
<name>A0ABW3MYG3_9MICO</name>
<evidence type="ECO:0000313" key="1">
    <source>
        <dbReference type="EMBL" id="MFD1055742.1"/>
    </source>
</evidence>
<dbReference type="Proteomes" id="UP001597046">
    <property type="component" value="Unassembled WGS sequence"/>
</dbReference>
<evidence type="ECO:0000313" key="2">
    <source>
        <dbReference type="Proteomes" id="UP001597046"/>
    </source>
</evidence>
<protein>
    <submittedName>
        <fullName evidence="1">SRPBCC family protein</fullName>
    </submittedName>
</protein>
<dbReference type="Pfam" id="PF10604">
    <property type="entry name" value="Polyketide_cyc2"/>
    <property type="match status" value="1"/>
</dbReference>
<dbReference type="InterPro" id="IPR019587">
    <property type="entry name" value="Polyketide_cyclase/dehydratase"/>
</dbReference>
<reference evidence="2" key="1">
    <citation type="journal article" date="2019" name="Int. J. Syst. Evol. Microbiol.">
        <title>The Global Catalogue of Microorganisms (GCM) 10K type strain sequencing project: providing services to taxonomists for standard genome sequencing and annotation.</title>
        <authorList>
            <consortium name="The Broad Institute Genomics Platform"/>
            <consortium name="The Broad Institute Genome Sequencing Center for Infectious Disease"/>
            <person name="Wu L."/>
            <person name="Ma J."/>
        </authorList>
    </citation>
    <scope>NUCLEOTIDE SEQUENCE [LARGE SCALE GENOMIC DNA]</scope>
    <source>
        <strain evidence="2">CCUG 57508</strain>
    </source>
</reference>
<dbReference type="SUPFAM" id="SSF55961">
    <property type="entry name" value="Bet v1-like"/>
    <property type="match status" value="1"/>
</dbReference>
<sequence>MGAVDFELERRVNAPPAEVFARLVDIEGYNVWMPPKGSIRRHSEQTSAGAPAIGTTYVDKTLFGPTPGEISELEAPKALTYHWWDRSRSGRLNMEGWPAYTLEAAGDGATVVRHHVSLRTHRIYRLATPVLRLIARRERTAVLVALAASFEPNV</sequence>